<comment type="caution">
    <text evidence="3">The sequence shown here is derived from an EMBL/GenBank/DDBJ whole genome shotgun (WGS) entry which is preliminary data.</text>
</comment>
<feature type="transmembrane region" description="Helical" evidence="2">
    <location>
        <begin position="209"/>
        <end position="233"/>
    </location>
</feature>
<sequence>MSDSHRKKPTFTIETRPRASSEDSTAPSIKASSLRSPRTARFAEATAVDSPVEPRKLPFGERTITNHYMAQPQPSDVGFGYMKHESVEMPDTDNNEYPNMPKTPLQSPLKSAMKTPGAAPRDFGNILSPTFKEDEVLEKQEAHTEKRQAQDIKIKTRVRMAKMMLRGVNFSCSLIVLAMLGSTFSIFNATRHLPARNSLPPWAEGQKTWPQIVLLVISCVSLFSSLIIFYAYWRGGHKRAEKAAVYYTAFAVAFFVFSIVMWGVGAGILQGAKNSSDNKDMWGWACVNNTRKQLFQNEVSYDLICRMQNWSLVCCIIEVVVETITIAVYAVVFYRFYSKRQLRKSMANRDRARSDLYLAQLRSQSAPNTPGFAPPGYLSPRDGGWKAPVDYYNAAPDVEDGDVQYVDPVTQKSQPKPFQLQAPPIKIQGATPKMAQVGFTPVSTTTRESPPTPPEMDQRSPLMAETPREQLQEHFGAAPGEQVYDEVPIPGAYEAPLSPGPAEAKRKRTKRVKGPKASQPTGSRVDGARVTKKQRNSKKEKNAKAEVGGERRQALVDFIMNRLQLPEAWKEELLG</sequence>
<evidence type="ECO:0000256" key="2">
    <source>
        <dbReference type="SAM" id="Phobius"/>
    </source>
</evidence>
<feature type="region of interest" description="Disordered" evidence="1">
    <location>
        <begin position="490"/>
        <end position="551"/>
    </location>
</feature>
<dbReference type="Proteomes" id="UP001324427">
    <property type="component" value="Unassembled WGS sequence"/>
</dbReference>
<feature type="compositionally biased region" description="Basic and acidic residues" evidence="1">
    <location>
        <begin position="537"/>
        <end position="551"/>
    </location>
</feature>
<evidence type="ECO:0000313" key="4">
    <source>
        <dbReference type="Proteomes" id="UP001324427"/>
    </source>
</evidence>
<feature type="region of interest" description="Disordered" evidence="1">
    <location>
        <begin position="442"/>
        <end position="461"/>
    </location>
</feature>
<keyword evidence="4" id="KW-1185">Reference proteome</keyword>
<dbReference type="PANTHER" id="PTHR42069:SF1">
    <property type="entry name" value="MARVEL DOMAIN-CONTAINING PROTEIN"/>
    <property type="match status" value="1"/>
</dbReference>
<feature type="region of interest" description="Disordered" evidence="1">
    <location>
        <begin position="1"/>
        <end position="56"/>
    </location>
</feature>
<feature type="compositionally biased region" description="Basic residues" evidence="1">
    <location>
        <begin position="505"/>
        <end position="514"/>
    </location>
</feature>
<organism evidence="3 4">
    <name type="scientific">Oleoguttula mirabilis</name>
    <dbReference type="NCBI Taxonomy" id="1507867"/>
    <lineage>
        <taxon>Eukaryota</taxon>
        <taxon>Fungi</taxon>
        <taxon>Dikarya</taxon>
        <taxon>Ascomycota</taxon>
        <taxon>Pezizomycotina</taxon>
        <taxon>Dothideomycetes</taxon>
        <taxon>Dothideomycetidae</taxon>
        <taxon>Mycosphaerellales</taxon>
        <taxon>Teratosphaeriaceae</taxon>
        <taxon>Oleoguttula</taxon>
    </lineage>
</organism>
<feature type="transmembrane region" description="Helical" evidence="2">
    <location>
        <begin position="310"/>
        <end position="337"/>
    </location>
</feature>
<feature type="transmembrane region" description="Helical" evidence="2">
    <location>
        <begin position="167"/>
        <end position="189"/>
    </location>
</feature>
<keyword evidence="2" id="KW-1133">Transmembrane helix</keyword>
<protein>
    <submittedName>
        <fullName evidence="3">Uncharacterized protein</fullName>
    </submittedName>
</protein>
<evidence type="ECO:0000313" key="3">
    <source>
        <dbReference type="EMBL" id="KAK4542084.1"/>
    </source>
</evidence>
<feature type="compositionally biased region" description="Polar residues" evidence="1">
    <location>
        <begin position="22"/>
        <end position="36"/>
    </location>
</feature>
<proteinExistence type="predicted"/>
<dbReference type="AlphaFoldDB" id="A0AAV9JAN3"/>
<keyword evidence="2" id="KW-0472">Membrane</keyword>
<feature type="transmembrane region" description="Helical" evidence="2">
    <location>
        <begin position="245"/>
        <end position="269"/>
    </location>
</feature>
<name>A0AAV9JAN3_9PEZI</name>
<keyword evidence="2" id="KW-0812">Transmembrane</keyword>
<accession>A0AAV9JAN3</accession>
<reference evidence="3 4" key="1">
    <citation type="submission" date="2021-11" db="EMBL/GenBank/DDBJ databases">
        <title>Black yeast isolated from Biological Soil Crust.</title>
        <authorList>
            <person name="Kurbessoian T."/>
        </authorList>
    </citation>
    <scope>NUCLEOTIDE SEQUENCE [LARGE SCALE GENOMIC DNA]</scope>
    <source>
        <strain evidence="3 4">CCFEE 5522</strain>
    </source>
</reference>
<dbReference type="EMBL" id="JAVFHQ010000045">
    <property type="protein sequence ID" value="KAK4542084.1"/>
    <property type="molecule type" value="Genomic_DNA"/>
</dbReference>
<feature type="region of interest" description="Disordered" evidence="1">
    <location>
        <begin position="106"/>
        <end position="125"/>
    </location>
</feature>
<evidence type="ECO:0000256" key="1">
    <source>
        <dbReference type="SAM" id="MobiDB-lite"/>
    </source>
</evidence>
<gene>
    <name evidence="3" type="ORF">LTR36_007115</name>
</gene>
<dbReference type="PANTHER" id="PTHR42069">
    <property type="entry name" value="HYPHAL ANASTAMOSIS-8 PROTEIN"/>
    <property type="match status" value="1"/>
</dbReference>